<keyword evidence="9" id="KW-0812">Transmembrane</keyword>
<reference evidence="11 12" key="1">
    <citation type="journal article" date="2010" name="Stand. Genomic Sci.">
        <title>Complete genome sequence of Conexibacter woesei type strain (ID131577).</title>
        <authorList>
            <person name="Pukall R."/>
            <person name="Lapidus A."/>
            <person name="Glavina Del Rio T."/>
            <person name="Copeland A."/>
            <person name="Tice H."/>
            <person name="Cheng J.-F."/>
            <person name="Lucas S."/>
            <person name="Chen F."/>
            <person name="Nolan M."/>
            <person name="Bruce D."/>
            <person name="Goodwin L."/>
            <person name="Pitluck S."/>
            <person name="Mavromatis K."/>
            <person name="Ivanova N."/>
            <person name="Ovchinnikova G."/>
            <person name="Pati A."/>
            <person name="Chen A."/>
            <person name="Palaniappan K."/>
            <person name="Land M."/>
            <person name="Hauser L."/>
            <person name="Chang Y.-J."/>
            <person name="Jeffries C.D."/>
            <person name="Chain P."/>
            <person name="Meincke L."/>
            <person name="Sims D."/>
            <person name="Brettin T."/>
            <person name="Detter J.C."/>
            <person name="Rohde M."/>
            <person name="Goeker M."/>
            <person name="Bristow J."/>
            <person name="Eisen J.A."/>
            <person name="Markowitz V."/>
            <person name="Kyrpides N.C."/>
            <person name="Klenk H.-P."/>
            <person name="Hugenholtz P."/>
        </authorList>
    </citation>
    <scope>NUCLEOTIDE SEQUENCE [LARGE SCALE GENOMIC DNA]</scope>
    <source>
        <strain evidence="12">DSM 14684 / CIP 108061 / JCM 11494 / NBRC 100937 / ID131577</strain>
    </source>
</reference>
<evidence type="ECO:0000256" key="8">
    <source>
        <dbReference type="ARBA" id="ARBA00023012"/>
    </source>
</evidence>
<keyword evidence="7" id="KW-0067">ATP-binding</keyword>
<dbReference type="HOGENOM" id="CLU_000445_20_2_11"/>
<keyword evidence="6 11" id="KW-0418">Kinase</keyword>
<evidence type="ECO:0000256" key="4">
    <source>
        <dbReference type="ARBA" id="ARBA00022679"/>
    </source>
</evidence>
<accession>D3F1L7</accession>
<dbReference type="GO" id="GO:0005524">
    <property type="term" value="F:ATP binding"/>
    <property type="evidence" value="ECO:0007669"/>
    <property type="project" value="UniProtKB-KW"/>
</dbReference>
<name>D3F1L7_CONWI</name>
<dbReference type="EC" id="2.7.13.3" evidence="2"/>
<dbReference type="GO" id="GO:0046983">
    <property type="term" value="F:protein dimerization activity"/>
    <property type="evidence" value="ECO:0007669"/>
    <property type="project" value="InterPro"/>
</dbReference>
<evidence type="ECO:0000256" key="1">
    <source>
        <dbReference type="ARBA" id="ARBA00000085"/>
    </source>
</evidence>
<evidence type="ECO:0000313" key="12">
    <source>
        <dbReference type="Proteomes" id="UP000008229"/>
    </source>
</evidence>
<dbReference type="SMART" id="SM00387">
    <property type="entry name" value="HATPase_c"/>
    <property type="match status" value="1"/>
</dbReference>
<comment type="catalytic activity">
    <reaction evidence="1">
        <text>ATP + protein L-histidine = ADP + protein N-phospho-L-histidine.</text>
        <dbReference type="EC" id="2.7.13.3"/>
    </reaction>
</comment>
<dbReference type="CDD" id="cd16917">
    <property type="entry name" value="HATPase_UhpB-NarQ-NarX-like"/>
    <property type="match status" value="1"/>
</dbReference>
<evidence type="ECO:0000256" key="5">
    <source>
        <dbReference type="ARBA" id="ARBA00022741"/>
    </source>
</evidence>
<evidence type="ECO:0000313" key="11">
    <source>
        <dbReference type="EMBL" id="ADB52180.1"/>
    </source>
</evidence>
<dbReference type="InterPro" id="IPR011712">
    <property type="entry name" value="Sig_transdc_His_kin_sub3_dim/P"/>
</dbReference>
<dbReference type="AlphaFoldDB" id="D3F1L7"/>
<protein>
    <recommendedName>
        <fullName evidence="2">histidine kinase</fullName>
        <ecNumber evidence="2">2.7.13.3</ecNumber>
    </recommendedName>
</protein>
<keyword evidence="9" id="KW-1133">Transmembrane helix</keyword>
<feature type="transmembrane region" description="Helical" evidence="9">
    <location>
        <begin position="40"/>
        <end position="61"/>
    </location>
</feature>
<dbReference type="Proteomes" id="UP000008229">
    <property type="component" value="Chromosome"/>
</dbReference>
<feature type="domain" description="Histidine kinase/HSP90-like ATPase" evidence="10">
    <location>
        <begin position="277"/>
        <end position="371"/>
    </location>
</feature>
<dbReference type="InterPro" id="IPR003594">
    <property type="entry name" value="HATPase_dom"/>
</dbReference>
<dbReference type="GO" id="GO:0016020">
    <property type="term" value="C:membrane"/>
    <property type="evidence" value="ECO:0007669"/>
    <property type="project" value="InterPro"/>
</dbReference>
<dbReference type="STRING" id="469383.Cwoe_3763"/>
<dbReference type="KEGG" id="cwo:Cwoe_3763"/>
<keyword evidence="4" id="KW-0808">Transferase</keyword>
<dbReference type="InterPro" id="IPR036890">
    <property type="entry name" value="HATPase_C_sf"/>
</dbReference>
<keyword evidence="12" id="KW-1185">Reference proteome</keyword>
<evidence type="ECO:0000256" key="2">
    <source>
        <dbReference type="ARBA" id="ARBA00012438"/>
    </source>
</evidence>
<dbReference type="PANTHER" id="PTHR24421:SF10">
    <property type="entry name" value="NITRATE_NITRITE SENSOR PROTEIN NARQ"/>
    <property type="match status" value="1"/>
</dbReference>
<keyword evidence="5" id="KW-0547">Nucleotide-binding</keyword>
<sequence length="375" mass="40019">MTARFAADSLSAMIFSEMTTISTTRSGGNGTGGDDYEVTLALHGTIVALIGGVVTIVWALTGAGQFWPMWVWLGLLITLAVHALGRQLVDTLEGRTRPIVFHTAVTIFFCVLEVVIWLMAGGGYFWPIWPIVGLGSILGVHALIVHKDLLPTRERELTERVDELTRTRRGALDVQAAELRRIERDLHDGAQARLVALSMQLGRAEERLEDQPDVAELVRRARGEAGAAIKELRDLARGIAPPVLADRGLVAAVESLGQRSAVPVAVDAKIERRLLPVVETAAYFVVAEALTNVAKHAPSASARVTLAERDGLLIVEIADDGPGGAADFGPAPGSTGLAGLRNRVEALDGHLRVTSPAGVGTAIRAELPCRDEETP</sequence>
<dbReference type="Gene3D" id="1.20.5.1930">
    <property type="match status" value="1"/>
</dbReference>
<dbReference type="eggNOG" id="COG4585">
    <property type="taxonomic scope" value="Bacteria"/>
</dbReference>
<feature type="transmembrane region" description="Helical" evidence="9">
    <location>
        <begin position="126"/>
        <end position="145"/>
    </location>
</feature>
<dbReference type="Pfam" id="PF07730">
    <property type="entry name" value="HisKA_3"/>
    <property type="match status" value="1"/>
</dbReference>
<evidence type="ECO:0000256" key="6">
    <source>
        <dbReference type="ARBA" id="ARBA00022777"/>
    </source>
</evidence>
<keyword evidence="3" id="KW-0597">Phosphoprotein</keyword>
<evidence type="ECO:0000256" key="9">
    <source>
        <dbReference type="SAM" id="Phobius"/>
    </source>
</evidence>
<evidence type="ECO:0000256" key="3">
    <source>
        <dbReference type="ARBA" id="ARBA00022553"/>
    </source>
</evidence>
<evidence type="ECO:0000256" key="7">
    <source>
        <dbReference type="ARBA" id="ARBA00022840"/>
    </source>
</evidence>
<reference evidence="12" key="2">
    <citation type="submission" date="2010-01" db="EMBL/GenBank/DDBJ databases">
        <title>The complete genome of Conexibacter woesei DSM 14684.</title>
        <authorList>
            <consortium name="US DOE Joint Genome Institute (JGI-PGF)"/>
            <person name="Lucas S."/>
            <person name="Copeland A."/>
            <person name="Lapidus A."/>
            <person name="Glavina del Rio T."/>
            <person name="Dalin E."/>
            <person name="Tice H."/>
            <person name="Bruce D."/>
            <person name="Goodwin L."/>
            <person name="Pitluck S."/>
            <person name="Kyrpides N."/>
            <person name="Mavromatis K."/>
            <person name="Ivanova N."/>
            <person name="Mikhailova N."/>
            <person name="Chertkov O."/>
            <person name="Brettin T."/>
            <person name="Detter J.C."/>
            <person name="Han C."/>
            <person name="Larimer F."/>
            <person name="Land M."/>
            <person name="Hauser L."/>
            <person name="Markowitz V."/>
            <person name="Cheng J.-F."/>
            <person name="Hugenholtz P."/>
            <person name="Woyke T."/>
            <person name="Wu D."/>
            <person name="Pukall R."/>
            <person name="Steenblock K."/>
            <person name="Schneider S."/>
            <person name="Klenk H.-P."/>
            <person name="Eisen J.A."/>
        </authorList>
    </citation>
    <scope>NUCLEOTIDE SEQUENCE [LARGE SCALE GENOMIC DNA]</scope>
    <source>
        <strain evidence="12">DSM 14684 / CIP 108061 / JCM 11494 / NBRC 100937 / ID131577</strain>
    </source>
</reference>
<proteinExistence type="predicted"/>
<dbReference type="SUPFAM" id="SSF55874">
    <property type="entry name" value="ATPase domain of HSP90 chaperone/DNA topoisomerase II/histidine kinase"/>
    <property type="match status" value="1"/>
</dbReference>
<feature type="transmembrane region" description="Helical" evidence="9">
    <location>
        <begin position="67"/>
        <end position="87"/>
    </location>
</feature>
<organism evidence="11 12">
    <name type="scientific">Conexibacter woesei (strain DSM 14684 / CCUG 47730 / CIP 108061 / JCM 11494 / NBRC 100937 / ID131577)</name>
    <dbReference type="NCBI Taxonomy" id="469383"/>
    <lineage>
        <taxon>Bacteria</taxon>
        <taxon>Bacillati</taxon>
        <taxon>Actinomycetota</taxon>
        <taxon>Thermoleophilia</taxon>
        <taxon>Solirubrobacterales</taxon>
        <taxon>Conexibacteraceae</taxon>
        <taxon>Conexibacter</taxon>
    </lineage>
</organism>
<dbReference type="Gene3D" id="3.30.565.10">
    <property type="entry name" value="Histidine kinase-like ATPase, C-terminal domain"/>
    <property type="match status" value="1"/>
</dbReference>
<gene>
    <name evidence="11" type="ordered locus">Cwoe_3763</name>
</gene>
<keyword evidence="9" id="KW-0472">Membrane</keyword>
<dbReference type="Pfam" id="PF02518">
    <property type="entry name" value="HATPase_c"/>
    <property type="match status" value="1"/>
</dbReference>
<dbReference type="GO" id="GO:0000155">
    <property type="term" value="F:phosphorelay sensor kinase activity"/>
    <property type="evidence" value="ECO:0007669"/>
    <property type="project" value="InterPro"/>
</dbReference>
<dbReference type="EMBL" id="CP001854">
    <property type="protein sequence ID" value="ADB52180.1"/>
    <property type="molecule type" value="Genomic_DNA"/>
</dbReference>
<feature type="transmembrane region" description="Helical" evidence="9">
    <location>
        <begin position="99"/>
        <end position="120"/>
    </location>
</feature>
<evidence type="ECO:0000259" key="10">
    <source>
        <dbReference type="SMART" id="SM00387"/>
    </source>
</evidence>
<dbReference type="InterPro" id="IPR050482">
    <property type="entry name" value="Sensor_HK_TwoCompSys"/>
</dbReference>
<keyword evidence="8" id="KW-0902">Two-component regulatory system</keyword>
<dbReference type="PANTHER" id="PTHR24421">
    <property type="entry name" value="NITRATE/NITRITE SENSOR PROTEIN NARX-RELATED"/>
    <property type="match status" value="1"/>
</dbReference>